<dbReference type="SUPFAM" id="SSF103088">
    <property type="entry name" value="OmpA-like"/>
    <property type="match status" value="1"/>
</dbReference>
<accession>A0A9W7E934</accession>
<protein>
    <recommendedName>
        <fullName evidence="1">OmpA-like domain-containing protein</fullName>
    </recommendedName>
</protein>
<dbReference type="OrthoDB" id="8300695at2759"/>
<dbReference type="AlphaFoldDB" id="A0A9W7E934"/>
<dbReference type="PRINTS" id="PR01023">
    <property type="entry name" value="NAFLGMOTY"/>
</dbReference>
<gene>
    <name evidence="2" type="ORF">TrST_g14145</name>
</gene>
<dbReference type="Pfam" id="PF00691">
    <property type="entry name" value="OmpA"/>
    <property type="match status" value="1"/>
</dbReference>
<dbReference type="CDD" id="cd07185">
    <property type="entry name" value="OmpA_C-like"/>
    <property type="match status" value="1"/>
</dbReference>
<reference evidence="3" key="1">
    <citation type="journal article" date="2023" name="Commun. Biol.">
        <title>Genome analysis of Parmales, the sister group of diatoms, reveals the evolutionary specialization of diatoms from phago-mixotrophs to photoautotrophs.</title>
        <authorList>
            <person name="Ban H."/>
            <person name="Sato S."/>
            <person name="Yoshikawa S."/>
            <person name="Yamada K."/>
            <person name="Nakamura Y."/>
            <person name="Ichinomiya M."/>
            <person name="Sato N."/>
            <person name="Blanc-Mathieu R."/>
            <person name="Endo H."/>
            <person name="Kuwata A."/>
            <person name="Ogata H."/>
        </authorList>
    </citation>
    <scope>NUCLEOTIDE SEQUENCE [LARGE SCALE GENOMIC DNA]</scope>
    <source>
        <strain evidence="3">NIES 3701</strain>
    </source>
</reference>
<dbReference type="InterPro" id="IPR006665">
    <property type="entry name" value="OmpA-like"/>
</dbReference>
<proteinExistence type="predicted"/>
<dbReference type="PANTHER" id="PTHR30329">
    <property type="entry name" value="STATOR ELEMENT OF FLAGELLAR MOTOR COMPLEX"/>
    <property type="match status" value="1"/>
</dbReference>
<evidence type="ECO:0000313" key="2">
    <source>
        <dbReference type="EMBL" id="GMH69993.1"/>
    </source>
</evidence>
<dbReference type="EMBL" id="BRXY01000136">
    <property type="protein sequence ID" value="GMH69993.1"/>
    <property type="molecule type" value="Genomic_DNA"/>
</dbReference>
<dbReference type="InterPro" id="IPR050330">
    <property type="entry name" value="Bact_OuterMem_StrucFunc"/>
</dbReference>
<dbReference type="Proteomes" id="UP001165085">
    <property type="component" value="Unassembled WGS sequence"/>
</dbReference>
<feature type="domain" description="OmpA-like" evidence="1">
    <location>
        <begin position="148"/>
        <end position="267"/>
    </location>
</feature>
<name>A0A9W7E934_9STRA</name>
<dbReference type="PROSITE" id="PS51123">
    <property type="entry name" value="OMPA_2"/>
    <property type="match status" value="1"/>
</dbReference>
<comment type="caution">
    <text evidence="2">The sequence shown here is derived from an EMBL/GenBank/DDBJ whole genome shotgun (WGS) entry which is preliminary data.</text>
</comment>
<keyword evidence="3" id="KW-1185">Reference proteome</keyword>
<evidence type="ECO:0000313" key="3">
    <source>
        <dbReference type="Proteomes" id="UP001165085"/>
    </source>
</evidence>
<sequence>MAISNIEPPPPPLIQNIAVEPDLTLVDFGEILKLRITERLVFSYGATTLSSVQLRAIDSVAIAIGKSVSDDGGGGGGGGDDDVRSKPIIEVVHQGGDGDVDQGRVDLVEQALENAGIMRGRIRSRIEEKKKAKKTSAGGDAGSGTFRVIQEIRFDGSINFVPCGSGLVLEPETESLLSQMASLLKRNKFHKIIIEGHSDSAPHPFGTNLSLSLERSSSVKSYLLELGVPESSMTSTGYGSSLPLSSNSTRLGRSLNRRVVFLISEHSTISNLHSLKSSTAYDDKSSTIQELLNVVNDHSYLKTIRAAAAEVALALGYKWNVIRIIYIALHKNIKNKNCPMKILNEDCVREISKWLIILS</sequence>
<dbReference type="Gene3D" id="3.30.1330.60">
    <property type="entry name" value="OmpA-like domain"/>
    <property type="match status" value="1"/>
</dbReference>
<evidence type="ECO:0000259" key="1">
    <source>
        <dbReference type="PROSITE" id="PS51123"/>
    </source>
</evidence>
<dbReference type="InterPro" id="IPR036737">
    <property type="entry name" value="OmpA-like_sf"/>
</dbReference>
<organism evidence="2 3">
    <name type="scientific">Triparma strigata</name>
    <dbReference type="NCBI Taxonomy" id="1606541"/>
    <lineage>
        <taxon>Eukaryota</taxon>
        <taxon>Sar</taxon>
        <taxon>Stramenopiles</taxon>
        <taxon>Ochrophyta</taxon>
        <taxon>Bolidophyceae</taxon>
        <taxon>Parmales</taxon>
        <taxon>Triparmaceae</taxon>
        <taxon>Triparma</taxon>
    </lineage>
</organism>
<dbReference type="PANTHER" id="PTHR30329:SF21">
    <property type="entry name" value="LIPOPROTEIN YIAD-RELATED"/>
    <property type="match status" value="1"/>
</dbReference>